<protein>
    <submittedName>
        <fullName evidence="1">16520_t:CDS:1</fullName>
    </submittedName>
</protein>
<sequence length="62" mass="7285">MGRKDCNSFIYNYRASVRSSTVSLLIADYCELSILTLCREYEICHLTASLFFKEDNVKDQFY</sequence>
<proteinExistence type="predicted"/>
<evidence type="ECO:0000313" key="2">
    <source>
        <dbReference type="Proteomes" id="UP000789759"/>
    </source>
</evidence>
<organism evidence="1 2">
    <name type="scientific">Cetraspora pellucida</name>
    <dbReference type="NCBI Taxonomy" id="1433469"/>
    <lineage>
        <taxon>Eukaryota</taxon>
        <taxon>Fungi</taxon>
        <taxon>Fungi incertae sedis</taxon>
        <taxon>Mucoromycota</taxon>
        <taxon>Glomeromycotina</taxon>
        <taxon>Glomeromycetes</taxon>
        <taxon>Diversisporales</taxon>
        <taxon>Gigasporaceae</taxon>
        <taxon>Cetraspora</taxon>
    </lineage>
</organism>
<dbReference type="Proteomes" id="UP000789759">
    <property type="component" value="Unassembled WGS sequence"/>
</dbReference>
<keyword evidence="2" id="KW-1185">Reference proteome</keyword>
<evidence type="ECO:0000313" key="1">
    <source>
        <dbReference type="EMBL" id="CAG8575011.1"/>
    </source>
</evidence>
<dbReference type="AlphaFoldDB" id="A0A9N9G3K6"/>
<comment type="caution">
    <text evidence="1">The sequence shown here is derived from an EMBL/GenBank/DDBJ whole genome shotgun (WGS) entry which is preliminary data.</text>
</comment>
<reference evidence="1" key="1">
    <citation type="submission" date="2021-06" db="EMBL/GenBank/DDBJ databases">
        <authorList>
            <person name="Kallberg Y."/>
            <person name="Tangrot J."/>
            <person name="Rosling A."/>
        </authorList>
    </citation>
    <scope>NUCLEOTIDE SEQUENCE</scope>
    <source>
        <strain evidence="1">FL966</strain>
    </source>
</reference>
<accession>A0A9N9G3K6</accession>
<dbReference type="EMBL" id="CAJVQA010003458">
    <property type="protein sequence ID" value="CAG8575011.1"/>
    <property type="molecule type" value="Genomic_DNA"/>
</dbReference>
<gene>
    <name evidence="1" type="ORF">CPELLU_LOCUS5824</name>
</gene>
<name>A0A9N9G3K6_9GLOM</name>